<name>F4L799_HALH1</name>
<dbReference type="OrthoDB" id="615715at2"/>
<protein>
    <submittedName>
        <fullName evidence="2">FAD dependent oxidoreductase</fullName>
    </submittedName>
</protein>
<dbReference type="AlphaFoldDB" id="F4L799"/>
<dbReference type="GO" id="GO:0009435">
    <property type="term" value="P:NAD+ biosynthetic process"/>
    <property type="evidence" value="ECO:0007669"/>
    <property type="project" value="InterPro"/>
</dbReference>
<sequence>MQTDIFIVGASVGGCACALAACKAGLKVILSEDSDWIGGQFTTQATPPDEHGWIEQFGCTRSYRQFREQVRAYYRQHYPLTQEARENPHLNPGNGWVSPLCAEPKVFLAVLQDTLAPFIASGQLILLLNQRPLSAAFSPQAVHHIVLQAAESGEKIEVRARYFVDATELGDLLPLTQTAWVSGSESQGETGEPSAKAQADPRNNQAFSLCFALSYHEGEDWTIEKPSDYAFWRDFVPALTPAWSGPLLRLSGLNPRTLQPVHYNFQPNREPNQAFAGLWTYRRIRHLENFTPGAFDSDITLVNYPQIDHLLGDLLHASPSEQQALIAAAKNQSLSFLYYLQTELGFKGLKLRPDITGTQDGPAKRPYIRESRRIKAEFTIKEQHVSAAHRPGQVYAETFEDSVGIGFYRIDLHPSVGGDNYVDVESLPFQIPLGALIPEKMDNLLPACKNIGTTHITNGCYRLHPIEWNIGEAVGYLVGYCLQHDLSPRVVRNSPSHLQAFQQHLEEQGLELQWPDGLVLEEGDPHIHAR</sequence>
<dbReference type="eggNOG" id="COG1053">
    <property type="taxonomic scope" value="Bacteria"/>
</dbReference>
<evidence type="ECO:0000313" key="3">
    <source>
        <dbReference type="Proteomes" id="UP000008461"/>
    </source>
</evidence>
<accession>F4L799</accession>
<dbReference type="HOGENOM" id="CLU_029779_1_0_10"/>
<dbReference type="Gene3D" id="3.50.50.60">
    <property type="entry name" value="FAD/NAD(P)-binding domain"/>
    <property type="match status" value="1"/>
</dbReference>
<dbReference type="Pfam" id="PF12831">
    <property type="entry name" value="FAD_oxidored"/>
    <property type="match status" value="1"/>
</dbReference>
<reference evidence="2 3" key="1">
    <citation type="journal article" date="2011" name="Stand. Genomic Sci.">
        <title>Complete genome sequence of Haliscomenobacter hydrossis type strain (O).</title>
        <authorList>
            <consortium name="US DOE Joint Genome Institute (JGI-PGF)"/>
            <person name="Daligault H."/>
            <person name="Lapidus A."/>
            <person name="Zeytun A."/>
            <person name="Nolan M."/>
            <person name="Lucas S."/>
            <person name="Del Rio T.G."/>
            <person name="Tice H."/>
            <person name="Cheng J.F."/>
            <person name="Tapia R."/>
            <person name="Han C."/>
            <person name="Goodwin L."/>
            <person name="Pitluck S."/>
            <person name="Liolios K."/>
            <person name="Pagani I."/>
            <person name="Ivanova N."/>
            <person name="Huntemann M."/>
            <person name="Mavromatis K."/>
            <person name="Mikhailova N."/>
            <person name="Pati A."/>
            <person name="Chen A."/>
            <person name="Palaniappan K."/>
            <person name="Land M."/>
            <person name="Hauser L."/>
            <person name="Brambilla E.M."/>
            <person name="Rohde M."/>
            <person name="Verbarg S."/>
            <person name="Goker M."/>
            <person name="Bristow J."/>
            <person name="Eisen J.A."/>
            <person name="Markowitz V."/>
            <person name="Hugenholtz P."/>
            <person name="Kyrpides N.C."/>
            <person name="Klenk H.P."/>
            <person name="Woyke T."/>
        </authorList>
    </citation>
    <scope>NUCLEOTIDE SEQUENCE [LARGE SCALE GENOMIC DNA]</scope>
    <source>
        <strain evidence="3">ATCC 27775 / DSM 1100 / LMG 10767 / O</strain>
    </source>
</reference>
<evidence type="ECO:0000313" key="2">
    <source>
        <dbReference type="EMBL" id="AEE53126.1"/>
    </source>
</evidence>
<dbReference type="GO" id="GO:0008734">
    <property type="term" value="F:L-aspartate oxidase activity"/>
    <property type="evidence" value="ECO:0007669"/>
    <property type="project" value="InterPro"/>
</dbReference>
<dbReference type="RefSeq" id="WP_013767661.1">
    <property type="nucleotide sequence ID" value="NC_015510.1"/>
</dbReference>
<dbReference type="InterPro" id="IPR005288">
    <property type="entry name" value="NadB"/>
</dbReference>
<dbReference type="STRING" id="760192.Halhy_5301"/>
<dbReference type="KEGG" id="hhy:Halhy_5301"/>
<feature type="region of interest" description="Disordered" evidence="1">
    <location>
        <begin position="182"/>
        <end position="201"/>
    </location>
</feature>
<gene>
    <name evidence="2" type="ordered locus">Halhy_5301</name>
</gene>
<dbReference type="EMBL" id="CP002691">
    <property type="protein sequence ID" value="AEE53126.1"/>
    <property type="molecule type" value="Genomic_DNA"/>
</dbReference>
<reference key="2">
    <citation type="submission" date="2011-04" db="EMBL/GenBank/DDBJ databases">
        <title>Complete sequence of chromosome of Haliscomenobacter hydrossis DSM 1100.</title>
        <authorList>
            <consortium name="US DOE Joint Genome Institute (JGI-PGF)"/>
            <person name="Lucas S."/>
            <person name="Han J."/>
            <person name="Lapidus A."/>
            <person name="Bruce D."/>
            <person name="Goodwin L."/>
            <person name="Pitluck S."/>
            <person name="Peters L."/>
            <person name="Kyrpides N."/>
            <person name="Mavromatis K."/>
            <person name="Ivanova N."/>
            <person name="Ovchinnikova G."/>
            <person name="Pagani I."/>
            <person name="Daligault H."/>
            <person name="Detter J.C."/>
            <person name="Han C."/>
            <person name="Land M."/>
            <person name="Hauser L."/>
            <person name="Markowitz V."/>
            <person name="Cheng J.-F."/>
            <person name="Hugenholtz P."/>
            <person name="Woyke T."/>
            <person name="Wu D."/>
            <person name="Verbarg S."/>
            <person name="Frueling A."/>
            <person name="Brambilla E."/>
            <person name="Klenk H.-P."/>
            <person name="Eisen J.A."/>
        </authorList>
    </citation>
    <scope>NUCLEOTIDE SEQUENCE</scope>
    <source>
        <strain>DSM 1100</strain>
    </source>
</reference>
<dbReference type="PANTHER" id="PTHR42716:SF1">
    <property type="entry name" value="SLL0471 PROTEIN"/>
    <property type="match status" value="1"/>
</dbReference>
<dbReference type="PANTHER" id="PTHR42716">
    <property type="entry name" value="L-ASPARTATE OXIDASE"/>
    <property type="match status" value="1"/>
</dbReference>
<organism evidence="2 3">
    <name type="scientific">Haliscomenobacter hydrossis (strain ATCC 27775 / DSM 1100 / LMG 10767 / O)</name>
    <dbReference type="NCBI Taxonomy" id="760192"/>
    <lineage>
        <taxon>Bacteria</taxon>
        <taxon>Pseudomonadati</taxon>
        <taxon>Bacteroidota</taxon>
        <taxon>Saprospiria</taxon>
        <taxon>Saprospirales</taxon>
        <taxon>Haliscomenobacteraceae</taxon>
        <taxon>Haliscomenobacter</taxon>
    </lineage>
</organism>
<proteinExistence type="predicted"/>
<evidence type="ECO:0000256" key="1">
    <source>
        <dbReference type="SAM" id="MobiDB-lite"/>
    </source>
</evidence>
<keyword evidence="3" id="KW-1185">Reference proteome</keyword>
<dbReference type="SUPFAM" id="SSF51905">
    <property type="entry name" value="FAD/NAD(P)-binding domain"/>
    <property type="match status" value="1"/>
</dbReference>
<dbReference type="Proteomes" id="UP000008461">
    <property type="component" value="Chromosome"/>
</dbReference>
<dbReference type="InterPro" id="IPR036188">
    <property type="entry name" value="FAD/NAD-bd_sf"/>
</dbReference>